<name>A0A1A9BDM4_9ACTN</name>
<dbReference type="PANTHER" id="PTHR30576:SF8">
    <property type="entry name" value="UNDECAPRENYL-PHOSPHATE GALACTOSE PHOSPHOTRANSFERASE"/>
    <property type="match status" value="1"/>
</dbReference>
<evidence type="ECO:0000256" key="2">
    <source>
        <dbReference type="SAM" id="Phobius"/>
    </source>
</evidence>
<reference evidence="5" key="1">
    <citation type="submission" date="2016-06" db="EMBL/GenBank/DDBJ databases">
        <authorList>
            <person name="Varghese N."/>
            <person name="Submissions Spin"/>
        </authorList>
    </citation>
    <scope>NUCLEOTIDE SEQUENCE [LARGE SCALE GENOMIC DNA]</scope>
    <source>
        <strain evidence="5">DSM 45794</strain>
    </source>
</reference>
<evidence type="ECO:0000313" key="5">
    <source>
        <dbReference type="Proteomes" id="UP000199558"/>
    </source>
</evidence>
<keyword evidence="2" id="KW-0472">Membrane</keyword>
<keyword evidence="2" id="KW-0812">Transmembrane</keyword>
<proteinExistence type="inferred from homology"/>
<keyword evidence="2" id="KW-1133">Transmembrane helix</keyword>
<dbReference type="AlphaFoldDB" id="A0A1A9BDM4"/>
<dbReference type="InterPro" id="IPR003362">
    <property type="entry name" value="Bact_transf"/>
</dbReference>
<dbReference type="Proteomes" id="UP000199558">
    <property type="component" value="Unassembled WGS sequence"/>
</dbReference>
<keyword evidence="4" id="KW-0808">Transferase</keyword>
<dbReference type="Pfam" id="PF02397">
    <property type="entry name" value="Bac_transf"/>
    <property type="match status" value="1"/>
</dbReference>
<sequence length="237" mass="26260">MSAMGRTRLLGPRGDEAAKRAVDLTVAVLALVLTAPLLAAAMLAVLLRIGAPVLFVQERTGRHGRPFRIYKLRTMTDDRDADGELLPDAVRCPPTGRLLRRLSIDELPQLWNVLRGDLSLVGPRPLVRQYDPWYTERERQRFLVRPGLTGLVQISGRNGLTWDERLELDVRYVRERSLGLDLRILLRTARAVLVGTGASATARARTVDLDAERRAWLAVAGRSVGPAAHNLPSAPRS</sequence>
<evidence type="ECO:0000259" key="3">
    <source>
        <dbReference type="Pfam" id="PF02397"/>
    </source>
</evidence>
<dbReference type="PANTHER" id="PTHR30576">
    <property type="entry name" value="COLANIC BIOSYNTHESIS UDP-GLUCOSE LIPID CARRIER TRANSFERASE"/>
    <property type="match status" value="1"/>
</dbReference>
<evidence type="ECO:0000313" key="4">
    <source>
        <dbReference type="EMBL" id="SBT67605.1"/>
    </source>
</evidence>
<keyword evidence="5" id="KW-1185">Reference proteome</keyword>
<dbReference type="STRING" id="946078.GA0070622_4668"/>
<feature type="domain" description="Bacterial sugar transferase" evidence="3">
    <location>
        <begin position="19"/>
        <end position="193"/>
    </location>
</feature>
<feature type="transmembrane region" description="Helical" evidence="2">
    <location>
        <begin position="21"/>
        <end position="47"/>
    </location>
</feature>
<evidence type="ECO:0000256" key="1">
    <source>
        <dbReference type="ARBA" id="ARBA00006464"/>
    </source>
</evidence>
<dbReference type="EMBL" id="FLRH01000004">
    <property type="protein sequence ID" value="SBT67605.1"/>
    <property type="molecule type" value="Genomic_DNA"/>
</dbReference>
<dbReference type="GO" id="GO:0016780">
    <property type="term" value="F:phosphotransferase activity, for other substituted phosphate groups"/>
    <property type="evidence" value="ECO:0007669"/>
    <property type="project" value="TreeGrafter"/>
</dbReference>
<protein>
    <submittedName>
        <fullName evidence="4">Sugar transferase involved in LPS biosynthesis (Colanic, teichoic acid)</fullName>
    </submittedName>
</protein>
<organism evidence="4 5">
    <name type="scientific">Micromonospora sediminicola</name>
    <dbReference type="NCBI Taxonomy" id="946078"/>
    <lineage>
        <taxon>Bacteria</taxon>
        <taxon>Bacillati</taxon>
        <taxon>Actinomycetota</taxon>
        <taxon>Actinomycetes</taxon>
        <taxon>Micromonosporales</taxon>
        <taxon>Micromonosporaceae</taxon>
        <taxon>Micromonospora</taxon>
    </lineage>
</organism>
<accession>A0A1A9BDM4</accession>
<gene>
    <name evidence="4" type="ORF">GA0070622_4668</name>
</gene>
<comment type="similarity">
    <text evidence="1">Belongs to the bacterial sugar transferase family.</text>
</comment>